<comment type="caution">
    <text evidence="1">The sequence shown here is derived from an EMBL/GenBank/DDBJ whole genome shotgun (WGS) entry which is preliminary data.</text>
</comment>
<accession>A0AAE1PWV9</accession>
<evidence type="ECO:0000313" key="2">
    <source>
        <dbReference type="Proteomes" id="UP001292094"/>
    </source>
</evidence>
<dbReference type="AlphaFoldDB" id="A0AAE1PWV9"/>
<keyword evidence="2" id="KW-1185">Reference proteome</keyword>
<organism evidence="1 2">
    <name type="scientific">Petrolisthes manimaculis</name>
    <dbReference type="NCBI Taxonomy" id="1843537"/>
    <lineage>
        <taxon>Eukaryota</taxon>
        <taxon>Metazoa</taxon>
        <taxon>Ecdysozoa</taxon>
        <taxon>Arthropoda</taxon>
        <taxon>Crustacea</taxon>
        <taxon>Multicrustacea</taxon>
        <taxon>Malacostraca</taxon>
        <taxon>Eumalacostraca</taxon>
        <taxon>Eucarida</taxon>
        <taxon>Decapoda</taxon>
        <taxon>Pleocyemata</taxon>
        <taxon>Anomura</taxon>
        <taxon>Galatheoidea</taxon>
        <taxon>Porcellanidae</taxon>
        <taxon>Petrolisthes</taxon>
    </lineage>
</organism>
<dbReference type="Proteomes" id="UP001292094">
    <property type="component" value="Unassembled WGS sequence"/>
</dbReference>
<sequence>MFFKNTRRFFGRHSLESMQALANYNNINHNFKNYFVHTQIQYGESLADKLKDNSKSFHQYIHGKKVGAPSVSPLKCSDGSLMEQCDIMAEMLVTGFASVFKTGILRPSPHQVYHGAIDAVDITLLDVSTRLGKLDASSSIGPDGLQPRLLKSCPALAYPILKILLTGMSASIVATKWKEFEIVPIFNP</sequence>
<dbReference type="EMBL" id="JAWZYT010001043">
    <property type="protein sequence ID" value="KAK4316171.1"/>
    <property type="molecule type" value="Genomic_DNA"/>
</dbReference>
<name>A0AAE1PWV9_9EUCA</name>
<reference evidence="1" key="1">
    <citation type="submission" date="2023-11" db="EMBL/GenBank/DDBJ databases">
        <title>Genome assemblies of two species of porcelain crab, Petrolisthes cinctipes and Petrolisthes manimaculis (Anomura: Porcellanidae).</title>
        <authorList>
            <person name="Angst P."/>
        </authorList>
    </citation>
    <scope>NUCLEOTIDE SEQUENCE</scope>
    <source>
        <strain evidence="1">PB745_02</strain>
        <tissue evidence="1">Gill</tissue>
    </source>
</reference>
<proteinExistence type="predicted"/>
<protein>
    <submittedName>
        <fullName evidence="1">Uncharacterized protein</fullName>
    </submittedName>
</protein>
<gene>
    <name evidence="1" type="ORF">Pmani_012680</name>
</gene>
<evidence type="ECO:0000313" key="1">
    <source>
        <dbReference type="EMBL" id="KAK4316171.1"/>
    </source>
</evidence>